<evidence type="ECO:0008006" key="4">
    <source>
        <dbReference type="Google" id="ProtNLM"/>
    </source>
</evidence>
<protein>
    <recommendedName>
        <fullName evidence="4">Outer membrane protein beta-barrel domain-containing protein</fullName>
    </recommendedName>
</protein>
<evidence type="ECO:0000256" key="1">
    <source>
        <dbReference type="SAM" id="SignalP"/>
    </source>
</evidence>
<name>A0A4Z0V706_9BACT</name>
<dbReference type="RefSeq" id="WP_135471140.1">
    <property type="nucleotide sequence ID" value="NZ_CASJDB010000046.1"/>
</dbReference>
<gene>
    <name evidence="2" type="ORF">EZ315_05195</name>
</gene>
<proteinExistence type="predicted"/>
<keyword evidence="3" id="KW-1185">Reference proteome</keyword>
<dbReference type="GeneID" id="82149181"/>
<dbReference type="Gene3D" id="2.40.160.170">
    <property type="match status" value="1"/>
</dbReference>
<evidence type="ECO:0000313" key="2">
    <source>
        <dbReference type="EMBL" id="TGG40124.1"/>
    </source>
</evidence>
<evidence type="ECO:0000313" key="3">
    <source>
        <dbReference type="Proteomes" id="UP000297635"/>
    </source>
</evidence>
<keyword evidence="1" id="KW-0732">Signal</keyword>
<dbReference type="Proteomes" id="UP000297635">
    <property type="component" value="Unassembled WGS sequence"/>
</dbReference>
<feature type="chain" id="PRO_5021360431" description="Outer membrane protein beta-barrel domain-containing protein" evidence="1">
    <location>
        <begin position="20"/>
        <end position="250"/>
    </location>
</feature>
<organism evidence="2 3">
    <name type="scientific">Duncaniella freteri</name>
    <dbReference type="NCBI Taxonomy" id="2530391"/>
    <lineage>
        <taxon>Bacteria</taxon>
        <taxon>Pseudomonadati</taxon>
        <taxon>Bacteroidota</taxon>
        <taxon>Bacteroidia</taxon>
        <taxon>Bacteroidales</taxon>
        <taxon>Muribaculaceae</taxon>
        <taxon>Duncaniella</taxon>
    </lineage>
</organism>
<comment type="caution">
    <text evidence="2">The sequence shown here is derived from an EMBL/GenBank/DDBJ whole genome shotgun (WGS) entry which is preliminary data.</text>
</comment>
<accession>A0A4Z0V706</accession>
<dbReference type="AlphaFoldDB" id="A0A4Z0V706"/>
<reference evidence="2 3" key="1">
    <citation type="submission" date="2019-02" db="EMBL/GenBank/DDBJ databases">
        <title>Isolation and identification of novel species under the genus Muribaculum.</title>
        <authorList>
            <person name="Miyake S."/>
            <person name="Ding Y."/>
            <person name="Low A."/>
            <person name="Soh M."/>
            <person name="Seedorf H."/>
        </authorList>
    </citation>
    <scope>NUCLEOTIDE SEQUENCE [LARGE SCALE GENOMIC DNA]</scope>
    <source>
        <strain evidence="2 3">TLL-A3</strain>
    </source>
</reference>
<dbReference type="EMBL" id="SJSA01000001">
    <property type="protein sequence ID" value="TGG40124.1"/>
    <property type="molecule type" value="Genomic_DNA"/>
</dbReference>
<feature type="signal peptide" evidence="1">
    <location>
        <begin position="1"/>
        <end position="19"/>
    </location>
</feature>
<sequence length="250" mass="26883">MKKLIAIALLVLTSVSAYAQCCRENRCNPGIFNHLGAGIGVGTNGISLELATPITKFIQMRAGVSVMPGITFNADADFEYKLPTENTPKSGTVSLKGDLGRVQGQVIFNVYPFPQAGFFVAAGAYFGGGKLLKISGHSDELAEIAGLGGEAQAIIGDFKIPASENGDIAGGFRVKKFRPYVGIGWGKAIPGKLVNFSTELGVQFEGKPELYSLYGEIDKSLIEDDNTFKKVQDILKVYPTLTFRLNFRAF</sequence>